<dbReference type="Pfam" id="PF17919">
    <property type="entry name" value="RT_RNaseH_2"/>
    <property type="match status" value="1"/>
</dbReference>
<dbReference type="FunFam" id="3.30.70.270:FF:000003">
    <property type="entry name" value="Transposon Ty3-G Gag-Pol polyprotein"/>
    <property type="match status" value="1"/>
</dbReference>
<proteinExistence type="predicted"/>
<feature type="non-terminal residue" evidence="3">
    <location>
        <position position="309"/>
    </location>
</feature>
<reference evidence="3 4" key="1">
    <citation type="submission" date="2013-12" db="EMBL/GenBank/DDBJ databases">
        <authorList>
            <person name="Cubeta M."/>
            <person name="Pakala S."/>
            <person name="Fedorova N."/>
            <person name="Thomas E."/>
            <person name="Dean R."/>
            <person name="Jabaji S."/>
            <person name="Neate S."/>
            <person name="Toda T."/>
            <person name="Tavantzis S."/>
            <person name="Vilgalys R."/>
            <person name="Bharathan N."/>
            <person name="Pakala S."/>
            <person name="Losada L.S."/>
            <person name="Zafar N."/>
            <person name="Nierman W."/>
        </authorList>
    </citation>
    <scope>NUCLEOTIDE SEQUENCE [LARGE SCALE GENOMIC DNA]</scope>
    <source>
        <strain evidence="3 4">123E</strain>
    </source>
</reference>
<comment type="caution">
    <text evidence="3">The sequence shown here is derived from an EMBL/GenBank/DDBJ whole genome shotgun (WGS) entry which is preliminary data.</text>
</comment>
<dbReference type="InterPro" id="IPR050951">
    <property type="entry name" value="Retrovirus_Pol_polyprotein"/>
</dbReference>
<keyword evidence="4" id="KW-1185">Reference proteome</keyword>
<dbReference type="STRING" id="1423351.A0A074RHK8"/>
<feature type="domain" description="Reverse transcriptase" evidence="2">
    <location>
        <begin position="1"/>
        <end position="82"/>
    </location>
</feature>
<dbReference type="CDD" id="cd09274">
    <property type="entry name" value="RNase_HI_RT_Ty3"/>
    <property type="match status" value="1"/>
</dbReference>
<evidence type="ECO:0000313" key="3">
    <source>
        <dbReference type="EMBL" id="KEP44890.1"/>
    </source>
</evidence>
<evidence type="ECO:0000313" key="4">
    <source>
        <dbReference type="Proteomes" id="UP000027456"/>
    </source>
</evidence>
<dbReference type="CDD" id="cd01647">
    <property type="entry name" value="RT_LTR"/>
    <property type="match status" value="1"/>
</dbReference>
<sequence>MPFSLTNAPAYFQHWVNSIFHDMLDVSVVIYLDDILIFSKNEEEHTQHVEEVLKCLQDNQLFCKASKCFFHRQELSYLGICILDFSKIAHPLNNLISPSAEWKWNNQEQEFFEELKRVITKAPVLAHTDPNKTYYLETDASGAAMGAVLSQRQEDGCLHPIRFMSESFKGAKLNWDTHDKELHAIIQALEFWRIYLEDTIEPIIVFTDHCNLKYWQNNKTFNCRHAQWHLLLAGYNFRIHYWPGKQSNKPNALSRRSDHLDIPPGEQIMLPAEIFANAAYVDTKSHLQNLIECTLDKDEDLEEILHYFQ</sequence>
<dbReference type="InterPro" id="IPR041577">
    <property type="entry name" value="RT_RNaseH_2"/>
</dbReference>
<dbReference type="PROSITE" id="PS50878">
    <property type="entry name" value="RT_POL"/>
    <property type="match status" value="1"/>
</dbReference>
<organism evidence="3 4">
    <name type="scientific">Rhizoctonia solani 123E</name>
    <dbReference type="NCBI Taxonomy" id="1423351"/>
    <lineage>
        <taxon>Eukaryota</taxon>
        <taxon>Fungi</taxon>
        <taxon>Dikarya</taxon>
        <taxon>Basidiomycota</taxon>
        <taxon>Agaricomycotina</taxon>
        <taxon>Agaricomycetes</taxon>
        <taxon>Cantharellales</taxon>
        <taxon>Ceratobasidiaceae</taxon>
        <taxon>Rhizoctonia</taxon>
    </lineage>
</organism>
<dbReference type="AlphaFoldDB" id="A0A074RHK8"/>
<evidence type="ECO:0000256" key="1">
    <source>
        <dbReference type="ARBA" id="ARBA00023268"/>
    </source>
</evidence>
<dbReference type="Proteomes" id="UP000027456">
    <property type="component" value="Unassembled WGS sequence"/>
</dbReference>
<dbReference type="Gene3D" id="3.30.70.270">
    <property type="match status" value="1"/>
</dbReference>
<dbReference type="OrthoDB" id="2446696at2759"/>
<keyword evidence="1" id="KW-0511">Multifunctional enzyme</keyword>
<dbReference type="InterPro" id="IPR043502">
    <property type="entry name" value="DNA/RNA_pol_sf"/>
</dbReference>
<dbReference type="InterPro" id="IPR000477">
    <property type="entry name" value="RT_dom"/>
</dbReference>
<dbReference type="PANTHER" id="PTHR37984:SF5">
    <property type="entry name" value="PROTEIN NYNRIN-LIKE"/>
    <property type="match status" value="1"/>
</dbReference>
<evidence type="ECO:0000259" key="2">
    <source>
        <dbReference type="PROSITE" id="PS50878"/>
    </source>
</evidence>
<protein>
    <submittedName>
        <fullName evidence="3">Putative Transposon Tf2-1 polyprotein</fullName>
    </submittedName>
</protein>
<dbReference type="Pfam" id="PF00078">
    <property type="entry name" value="RVT_1"/>
    <property type="match status" value="1"/>
</dbReference>
<name>A0A074RHK8_9AGAM</name>
<dbReference type="InterPro" id="IPR043128">
    <property type="entry name" value="Rev_trsase/Diguanyl_cyclase"/>
</dbReference>
<dbReference type="SUPFAM" id="SSF56672">
    <property type="entry name" value="DNA/RNA polymerases"/>
    <property type="match status" value="1"/>
</dbReference>
<gene>
    <name evidence="3" type="ORF">V565_354930</name>
</gene>
<accession>A0A074RHK8</accession>
<dbReference type="GO" id="GO:0003824">
    <property type="term" value="F:catalytic activity"/>
    <property type="evidence" value="ECO:0007669"/>
    <property type="project" value="UniProtKB-KW"/>
</dbReference>
<dbReference type="EMBL" id="AZST01002617">
    <property type="protein sequence ID" value="KEP44890.1"/>
    <property type="molecule type" value="Genomic_DNA"/>
</dbReference>
<dbReference type="PANTHER" id="PTHR37984">
    <property type="entry name" value="PROTEIN CBG26694"/>
    <property type="match status" value="1"/>
</dbReference>
<dbReference type="HOGENOM" id="CLU_000384_33_3_1"/>